<feature type="transmembrane region" description="Helical" evidence="1">
    <location>
        <begin position="41"/>
        <end position="61"/>
    </location>
</feature>
<keyword evidence="1" id="KW-1133">Transmembrane helix</keyword>
<feature type="transmembrane region" description="Helical" evidence="1">
    <location>
        <begin position="175"/>
        <end position="192"/>
    </location>
</feature>
<evidence type="ECO:0000313" key="2">
    <source>
        <dbReference type="EMBL" id="SIN81875.1"/>
    </source>
</evidence>
<dbReference type="STRING" id="226505.SAMN05444394_2103"/>
<accession>A0A1N6EFN4</accession>
<feature type="transmembrane region" description="Helical" evidence="1">
    <location>
        <begin position="145"/>
        <end position="163"/>
    </location>
</feature>
<feature type="transmembrane region" description="Helical" evidence="1">
    <location>
        <begin position="325"/>
        <end position="347"/>
    </location>
</feature>
<organism evidence="2 3">
    <name type="scientific">Algoriphagus halophilus</name>
    <dbReference type="NCBI Taxonomy" id="226505"/>
    <lineage>
        <taxon>Bacteria</taxon>
        <taxon>Pseudomonadati</taxon>
        <taxon>Bacteroidota</taxon>
        <taxon>Cytophagia</taxon>
        <taxon>Cytophagales</taxon>
        <taxon>Cyclobacteriaceae</taxon>
        <taxon>Algoriphagus</taxon>
    </lineage>
</organism>
<dbReference type="AlphaFoldDB" id="A0A1N6EFN4"/>
<dbReference type="Proteomes" id="UP000185221">
    <property type="component" value="Unassembled WGS sequence"/>
</dbReference>
<dbReference type="OrthoDB" id="9811974at2"/>
<feature type="transmembrane region" description="Helical" evidence="1">
    <location>
        <begin position="68"/>
        <end position="84"/>
    </location>
</feature>
<feature type="transmembrane region" description="Helical" evidence="1">
    <location>
        <begin position="229"/>
        <end position="250"/>
    </location>
</feature>
<reference evidence="3" key="1">
    <citation type="submission" date="2016-11" db="EMBL/GenBank/DDBJ databases">
        <authorList>
            <person name="Varghese N."/>
            <person name="Submissions S."/>
        </authorList>
    </citation>
    <scope>NUCLEOTIDE SEQUENCE [LARGE SCALE GENOMIC DNA]</scope>
    <source>
        <strain evidence="3">DSM 15292</strain>
    </source>
</reference>
<protein>
    <recommendedName>
        <fullName evidence="4">NnrS protein</fullName>
    </recommendedName>
</protein>
<dbReference type="RefSeq" id="WP_074224763.1">
    <property type="nucleotide sequence ID" value="NZ_FSRC01000001.1"/>
</dbReference>
<name>A0A1N6EFN4_9BACT</name>
<evidence type="ECO:0008006" key="4">
    <source>
        <dbReference type="Google" id="ProtNLM"/>
    </source>
</evidence>
<feature type="transmembrane region" description="Helical" evidence="1">
    <location>
        <begin position="262"/>
        <end position="289"/>
    </location>
</feature>
<keyword evidence="3" id="KW-1185">Reference proteome</keyword>
<keyword evidence="1" id="KW-0812">Transmembrane</keyword>
<sequence length="365" mass="41474">MKKLLLNKAPLLLLVFACLLSGILTGWFRLGLDLPVSRVFLHHGAMMTGSFLGTVILIERIVTFKKKWLFALPIINASSLLFFYLNWNQIAFSCLIIGSLGLVFVFYLINLKQTELGYQMMWVGSAMWLVGNAHLLIFQKYANSIIWWMGFLLLTIVGERMELTRFLPLSQFKKNILMLFLLLFVISCVLPFHLGGQLLTGISMTGIGFWLLLYDMVRKSIKKPGIHRFSALTLSFAYSWLAVAGIFFLFNQSGSISYDALIHSFFLGFVFSMIFAHAPIILPGVLGLASKPYHSVWYFWVGIFQLSLVVRILGDFLSFLSWKQVGGFINGVVILIFIVNVVGLLMVNVRKEKAINFHHKLIRKP</sequence>
<feature type="transmembrane region" description="Helical" evidence="1">
    <location>
        <begin position="198"/>
        <end position="217"/>
    </location>
</feature>
<dbReference type="EMBL" id="FSRC01000001">
    <property type="protein sequence ID" value="SIN81875.1"/>
    <property type="molecule type" value="Genomic_DNA"/>
</dbReference>
<feature type="transmembrane region" description="Helical" evidence="1">
    <location>
        <begin position="296"/>
        <end position="313"/>
    </location>
</feature>
<evidence type="ECO:0000256" key="1">
    <source>
        <dbReference type="SAM" id="Phobius"/>
    </source>
</evidence>
<gene>
    <name evidence="2" type="ORF">SAMN05444394_2103</name>
</gene>
<proteinExistence type="predicted"/>
<feature type="transmembrane region" description="Helical" evidence="1">
    <location>
        <begin position="90"/>
        <end position="109"/>
    </location>
</feature>
<keyword evidence="1" id="KW-0472">Membrane</keyword>
<evidence type="ECO:0000313" key="3">
    <source>
        <dbReference type="Proteomes" id="UP000185221"/>
    </source>
</evidence>